<proteinExistence type="predicted"/>
<protein>
    <submittedName>
        <fullName evidence="1">Uncharacterized protein</fullName>
    </submittedName>
</protein>
<dbReference type="EMBL" id="LAZR01069846">
    <property type="protein sequence ID" value="KKK46905.1"/>
    <property type="molecule type" value="Genomic_DNA"/>
</dbReference>
<organism evidence="1">
    <name type="scientific">marine sediment metagenome</name>
    <dbReference type="NCBI Taxonomy" id="412755"/>
    <lineage>
        <taxon>unclassified sequences</taxon>
        <taxon>metagenomes</taxon>
        <taxon>ecological metagenomes</taxon>
    </lineage>
</organism>
<name>A0A0F8WFI4_9ZZZZ</name>
<accession>A0A0F8WFI4</accession>
<feature type="non-terminal residue" evidence="1">
    <location>
        <position position="1"/>
    </location>
</feature>
<reference evidence="1" key="1">
    <citation type="journal article" date="2015" name="Nature">
        <title>Complex archaea that bridge the gap between prokaryotes and eukaryotes.</title>
        <authorList>
            <person name="Spang A."/>
            <person name="Saw J.H."/>
            <person name="Jorgensen S.L."/>
            <person name="Zaremba-Niedzwiedzka K."/>
            <person name="Martijn J."/>
            <person name="Lind A.E."/>
            <person name="van Eijk R."/>
            <person name="Schleper C."/>
            <person name="Guy L."/>
            <person name="Ettema T.J."/>
        </authorList>
    </citation>
    <scope>NUCLEOTIDE SEQUENCE</scope>
</reference>
<gene>
    <name evidence="1" type="ORF">LCGC14_3160560</name>
</gene>
<evidence type="ECO:0000313" key="1">
    <source>
        <dbReference type="EMBL" id="KKK46905.1"/>
    </source>
</evidence>
<comment type="caution">
    <text evidence="1">The sequence shown here is derived from an EMBL/GenBank/DDBJ whole genome shotgun (WGS) entry which is preliminary data.</text>
</comment>
<dbReference type="AlphaFoldDB" id="A0A0F8WFI4"/>
<sequence length="157" mass="17140">WKIYRISIEYGWYSTGTFGESWLAELILNGEVIRLQPGPGETMGREVKSFFKATAGNSTADVTLVTPGTGRRIKVLSLNMITASATAADFECYFSVADAMPAAKVIAIRNLDTDAVSEHFVNFGEDGPEGLVDEIVSMRTSVDITTTGIFTIVYREI</sequence>